<dbReference type="PROSITE" id="PS51918">
    <property type="entry name" value="RADICAL_SAM"/>
    <property type="match status" value="1"/>
</dbReference>
<name>A0A934RXU3_9BACT</name>
<gene>
    <name evidence="10" type="ORF">JIN87_17835</name>
</gene>
<evidence type="ECO:0000256" key="1">
    <source>
        <dbReference type="ARBA" id="ARBA00001966"/>
    </source>
</evidence>
<keyword evidence="6" id="KW-0560">Oxidoreductase</keyword>
<evidence type="ECO:0000256" key="8">
    <source>
        <dbReference type="ARBA" id="ARBA00023014"/>
    </source>
</evidence>
<reference evidence="10" key="1">
    <citation type="submission" date="2021-01" db="EMBL/GenBank/DDBJ databases">
        <title>Modified the classification status of verrucomicrobia.</title>
        <authorList>
            <person name="Feng X."/>
        </authorList>
    </citation>
    <scope>NUCLEOTIDE SEQUENCE</scope>
    <source>
        <strain evidence="10">KCTC 13126</strain>
    </source>
</reference>
<dbReference type="InterPro" id="IPR040074">
    <property type="entry name" value="BssD/PflA/YjjW"/>
</dbReference>
<evidence type="ECO:0000259" key="9">
    <source>
        <dbReference type="PROSITE" id="PS51918"/>
    </source>
</evidence>
<dbReference type="InterPro" id="IPR013785">
    <property type="entry name" value="Aldolase_TIM"/>
</dbReference>
<proteinExistence type="inferred from homology"/>
<organism evidence="10 11">
    <name type="scientific">Pelagicoccus mobilis</name>
    <dbReference type="NCBI Taxonomy" id="415221"/>
    <lineage>
        <taxon>Bacteria</taxon>
        <taxon>Pseudomonadati</taxon>
        <taxon>Verrucomicrobiota</taxon>
        <taxon>Opitutia</taxon>
        <taxon>Puniceicoccales</taxon>
        <taxon>Pelagicoccaceae</taxon>
        <taxon>Pelagicoccus</taxon>
    </lineage>
</organism>
<evidence type="ECO:0000256" key="5">
    <source>
        <dbReference type="ARBA" id="ARBA00022723"/>
    </source>
</evidence>
<comment type="caution">
    <text evidence="10">The sequence shown here is derived from an EMBL/GenBank/DDBJ whole genome shotgun (WGS) entry which is preliminary data.</text>
</comment>
<sequence length="305" mass="33909">MVDSLTGTITDIHRTSTVDGPGLRTTVFLKGCPLRCLWCHNPETQSREIQPWVEVDKVSSGDYALLGVDEGRATQAGTSALLERIETVGIEKCATNCVSGAIGQYGKIVSVDEVVCEVLKDRDYFENSGGGVTVSGGEPMSQPTFALSLLQACKENALHTVLDTTGMMSRRDLDASMEVTDLYLYDYKASDDQTHRRLTGVSQKVIRENLDRLIAAGKEIILRCPMIPEVNDDVAHLEAIARLMLENPGIRQLDVLTWHTMGKQKYERLGRKMPDCLPRDNVAEEQKQAYRDFFSELADGRVFVY</sequence>
<dbReference type="InterPro" id="IPR007197">
    <property type="entry name" value="rSAM"/>
</dbReference>
<feature type="domain" description="Radical SAM core" evidence="9">
    <location>
        <begin position="18"/>
        <end position="301"/>
    </location>
</feature>
<dbReference type="InterPro" id="IPR034457">
    <property type="entry name" value="Organic_radical-activating"/>
</dbReference>
<dbReference type="GO" id="GO:0051539">
    <property type="term" value="F:4 iron, 4 sulfur cluster binding"/>
    <property type="evidence" value="ECO:0007669"/>
    <property type="project" value="UniProtKB-KW"/>
</dbReference>
<evidence type="ECO:0000313" key="11">
    <source>
        <dbReference type="Proteomes" id="UP000617628"/>
    </source>
</evidence>
<dbReference type="Proteomes" id="UP000617628">
    <property type="component" value="Unassembled WGS sequence"/>
</dbReference>
<evidence type="ECO:0000256" key="6">
    <source>
        <dbReference type="ARBA" id="ARBA00023002"/>
    </source>
</evidence>
<dbReference type="GO" id="GO:0046872">
    <property type="term" value="F:metal ion binding"/>
    <property type="evidence" value="ECO:0007669"/>
    <property type="project" value="UniProtKB-KW"/>
</dbReference>
<dbReference type="PROSITE" id="PS01087">
    <property type="entry name" value="RADICAL_ACTIVATING"/>
    <property type="match status" value="1"/>
</dbReference>
<evidence type="ECO:0000256" key="7">
    <source>
        <dbReference type="ARBA" id="ARBA00023004"/>
    </source>
</evidence>
<dbReference type="PANTHER" id="PTHR30352">
    <property type="entry name" value="PYRUVATE FORMATE-LYASE-ACTIVATING ENZYME"/>
    <property type="match status" value="1"/>
</dbReference>
<accession>A0A934RXU3</accession>
<dbReference type="RefSeq" id="WP_200356960.1">
    <property type="nucleotide sequence ID" value="NZ_JAENIL010000034.1"/>
</dbReference>
<dbReference type="AlphaFoldDB" id="A0A934RXU3"/>
<dbReference type="Pfam" id="PF04055">
    <property type="entry name" value="Radical_SAM"/>
    <property type="match status" value="1"/>
</dbReference>
<dbReference type="InterPro" id="IPR058240">
    <property type="entry name" value="rSAM_sf"/>
</dbReference>
<comment type="similarity">
    <text evidence="2">Belongs to the organic radical-activating enzymes family.</text>
</comment>
<protein>
    <submittedName>
        <fullName evidence="10">Glycyl-radical enzyme activating protein</fullName>
    </submittedName>
</protein>
<keyword evidence="5" id="KW-0479">Metal-binding</keyword>
<dbReference type="EMBL" id="JAENIL010000034">
    <property type="protein sequence ID" value="MBK1878747.1"/>
    <property type="molecule type" value="Genomic_DNA"/>
</dbReference>
<dbReference type="PIRSF" id="PIRSF000371">
    <property type="entry name" value="PFL_act_enz"/>
    <property type="match status" value="1"/>
</dbReference>
<dbReference type="SUPFAM" id="SSF102114">
    <property type="entry name" value="Radical SAM enzymes"/>
    <property type="match status" value="1"/>
</dbReference>
<evidence type="ECO:0000313" key="10">
    <source>
        <dbReference type="EMBL" id="MBK1878747.1"/>
    </source>
</evidence>
<dbReference type="Gene3D" id="3.20.20.70">
    <property type="entry name" value="Aldolase class I"/>
    <property type="match status" value="1"/>
</dbReference>
<keyword evidence="3" id="KW-0004">4Fe-4S</keyword>
<keyword evidence="11" id="KW-1185">Reference proteome</keyword>
<keyword evidence="8" id="KW-0411">Iron-sulfur</keyword>
<keyword evidence="4" id="KW-0949">S-adenosyl-L-methionine</keyword>
<dbReference type="SFLD" id="SFLDG01118">
    <property type="entry name" value="activating_enzymes__group_2"/>
    <property type="match status" value="1"/>
</dbReference>
<evidence type="ECO:0000256" key="4">
    <source>
        <dbReference type="ARBA" id="ARBA00022691"/>
    </source>
</evidence>
<dbReference type="GO" id="GO:0016491">
    <property type="term" value="F:oxidoreductase activity"/>
    <property type="evidence" value="ECO:0007669"/>
    <property type="project" value="UniProtKB-KW"/>
</dbReference>
<dbReference type="InterPro" id="IPR012839">
    <property type="entry name" value="Organic_radical_activase"/>
</dbReference>
<keyword evidence="7" id="KW-0408">Iron</keyword>
<evidence type="ECO:0000256" key="2">
    <source>
        <dbReference type="ARBA" id="ARBA00009777"/>
    </source>
</evidence>
<comment type="cofactor">
    <cofactor evidence="1">
        <name>[4Fe-4S] cluster</name>
        <dbReference type="ChEBI" id="CHEBI:49883"/>
    </cofactor>
</comment>
<dbReference type="NCBIfam" id="TIGR02494">
    <property type="entry name" value="PFLE_PFLC"/>
    <property type="match status" value="1"/>
</dbReference>
<dbReference type="InterPro" id="IPR001989">
    <property type="entry name" value="Radical_activat_CS"/>
</dbReference>
<evidence type="ECO:0000256" key="3">
    <source>
        <dbReference type="ARBA" id="ARBA00022485"/>
    </source>
</evidence>
<dbReference type="SFLD" id="SFLDS00029">
    <property type="entry name" value="Radical_SAM"/>
    <property type="match status" value="1"/>
</dbReference>
<dbReference type="SFLD" id="SFLDG01066">
    <property type="entry name" value="organic_radical-activating_enz"/>
    <property type="match status" value="1"/>
</dbReference>
<dbReference type="PANTHER" id="PTHR30352:SF4">
    <property type="entry name" value="PYRUVATE FORMATE-LYASE 2-ACTIVATING ENZYME"/>
    <property type="match status" value="1"/>
</dbReference>